<dbReference type="InterPro" id="IPR029154">
    <property type="entry name" value="HIBADH-like_NADP-bd"/>
</dbReference>
<dbReference type="Gene3D" id="1.10.1040.10">
    <property type="entry name" value="N-(1-d-carboxylethyl)-l-norvaline Dehydrogenase, domain 2"/>
    <property type="match status" value="2"/>
</dbReference>
<evidence type="ECO:0000259" key="2">
    <source>
        <dbReference type="Pfam" id="PF14833"/>
    </source>
</evidence>
<dbReference type="PANTHER" id="PTHR43060:SF17">
    <property type="entry name" value="L-THREONATE DEHYDROGENASE"/>
    <property type="match status" value="1"/>
</dbReference>
<organism evidence="3 4">
    <name type="scientific">Aspergillus pseudoustus</name>
    <dbReference type="NCBI Taxonomy" id="1810923"/>
    <lineage>
        <taxon>Eukaryota</taxon>
        <taxon>Fungi</taxon>
        <taxon>Dikarya</taxon>
        <taxon>Ascomycota</taxon>
        <taxon>Pezizomycotina</taxon>
        <taxon>Eurotiomycetes</taxon>
        <taxon>Eurotiomycetidae</taxon>
        <taxon>Eurotiales</taxon>
        <taxon>Aspergillaceae</taxon>
        <taxon>Aspergillus</taxon>
        <taxon>Aspergillus subgen. Nidulantes</taxon>
    </lineage>
</organism>
<dbReference type="InterPro" id="IPR013328">
    <property type="entry name" value="6PGD_dom2"/>
</dbReference>
<dbReference type="InterPro" id="IPR006115">
    <property type="entry name" value="6PGDH_NADP-bd"/>
</dbReference>
<protein>
    <submittedName>
        <fullName evidence="3">NAD-binding of NADP-dependent 3-hydroxyisobutyrate dehydrogenase-domain-containing protein</fullName>
    </submittedName>
</protein>
<dbReference type="Pfam" id="PF14833">
    <property type="entry name" value="NAD_binding_11"/>
    <property type="match status" value="2"/>
</dbReference>
<comment type="caution">
    <text evidence="3">The sequence shown here is derived from an EMBL/GenBank/DDBJ whole genome shotgun (WGS) entry which is preliminary data.</text>
</comment>
<name>A0ABR4JS00_9EURO</name>
<reference evidence="3 4" key="1">
    <citation type="submission" date="2024-07" db="EMBL/GenBank/DDBJ databases">
        <title>Section-level genome sequencing and comparative genomics of Aspergillus sections Usti and Cavernicolus.</title>
        <authorList>
            <consortium name="Lawrence Berkeley National Laboratory"/>
            <person name="Nybo J.L."/>
            <person name="Vesth T.C."/>
            <person name="Theobald S."/>
            <person name="Frisvad J.C."/>
            <person name="Larsen T.O."/>
            <person name="Kjaerboelling I."/>
            <person name="Rothschild-Mancinelli K."/>
            <person name="Lyhne E.K."/>
            <person name="Kogle M.E."/>
            <person name="Barry K."/>
            <person name="Clum A."/>
            <person name="Na H."/>
            <person name="Ledsgaard L."/>
            <person name="Lin J."/>
            <person name="Lipzen A."/>
            <person name="Kuo A."/>
            <person name="Riley R."/>
            <person name="Mondo S."/>
            <person name="Labutti K."/>
            <person name="Haridas S."/>
            <person name="Pangalinan J."/>
            <person name="Salamov A.A."/>
            <person name="Simmons B.A."/>
            <person name="Magnuson J.K."/>
            <person name="Chen J."/>
            <person name="Drula E."/>
            <person name="Henrissat B."/>
            <person name="Wiebenga A."/>
            <person name="Lubbers R.J."/>
            <person name="Gomes A.C."/>
            <person name="Makela M.R."/>
            <person name="Stajich J."/>
            <person name="Grigoriev I.V."/>
            <person name="Mortensen U.H."/>
            <person name="De Vries R.P."/>
            <person name="Baker S.E."/>
            <person name="Andersen M.R."/>
        </authorList>
    </citation>
    <scope>NUCLEOTIDE SEQUENCE [LARGE SCALE GENOMIC DNA]</scope>
    <source>
        <strain evidence="3 4">CBS 123904</strain>
    </source>
</reference>
<keyword evidence="4" id="KW-1185">Reference proteome</keyword>
<dbReference type="PANTHER" id="PTHR43060">
    <property type="entry name" value="3-HYDROXYISOBUTYRATE DEHYDROGENASE-LIKE 1, MITOCHONDRIAL-RELATED"/>
    <property type="match status" value="1"/>
</dbReference>
<feature type="domain" description="6-phosphogluconate dehydrogenase NADP-binding" evidence="1">
    <location>
        <begin position="326"/>
        <end position="480"/>
    </location>
</feature>
<dbReference type="InterPro" id="IPR036291">
    <property type="entry name" value="NAD(P)-bd_dom_sf"/>
</dbReference>
<proteinExistence type="predicted"/>
<feature type="domain" description="3-hydroxyisobutyrate dehydrogenase-like NAD-binding" evidence="2">
    <location>
        <begin position="496"/>
        <end position="605"/>
    </location>
</feature>
<evidence type="ECO:0000259" key="1">
    <source>
        <dbReference type="Pfam" id="PF03446"/>
    </source>
</evidence>
<dbReference type="EMBL" id="JBFXLU010000098">
    <property type="protein sequence ID" value="KAL2842567.1"/>
    <property type="molecule type" value="Genomic_DNA"/>
</dbReference>
<accession>A0ABR4JS00</accession>
<sequence length="611" mass="64714">MGSFESPTDIGFIGLGAMGFGMASDLQRRPQYTVMGFDIWQPSLDKFVTAGGRAGQSPRDVARTSQFLICMAATAQQLDSILFDNSAIYELPRDATVVICSTVPPTYYDTLPARIASIGRPDVAVVDAPVSGGTLRAANGTLTIFAAGSSNALDRATTLLHDMSERLYVISGGLGAASKVKMINQLLVGTHIAAASEAIALATKADLDTREVFDIIQCTSGSSWAWTNRVPHMLEEDWTPLSALNIFVKDMGIVVSTGRAAQFPLPIAALVEQLYISASAQGFGKEDDAGLVRLFLRGPGESAIRKSKSAPLCPAAIESLSRTVPKVAVIGLDKVGRNLAVAFAQSGFDIHVFDADEKRIQRLVASNSGVSIHRTPTTATQAAGILILRVSDKDHALDFLFGPPKLAAALAPDAVVLLSSTLSPSHVRMIEDRLAYAYPRIALLDCPVFHSGSSESDRISMMLYSGSHTAVSRAGGIFLAANRGFDNVRRVSGGVGSASTVKLIDQLSAGIHLVAAAEAMAFATHLGLDTSQLFELLRNAAAWSWMFESCVPKLLKGTHDPDSPLLALARDLGMVLDEAKGLMFWAPLTSGAHNLILSAMTRTGGSTSLLV</sequence>
<evidence type="ECO:0000313" key="4">
    <source>
        <dbReference type="Proteomes" id="UP001610446"/>
    </source>
</evidence>
<dbReference type="Gene3D" id="3.40.50.720">
    <property type="entry name" value="NAD(P)-binding Rossmann-like Domain"/>
    <property type="match status" value="2"/>
</dbReference>
<dbReference type="SUPFAM" id="SSF48179">
    <property type="entry name" value="6-phosphogluconate dehydrogenase C-terminal domain-like"/>
    <property type="match status" value="2"/>
</dbReference>
<dbReference type="SUPFAM" id="SSF51735">
    <property type="entry name" value="NAD(P)-binding Rossmann-fold domains"/>
    <property type="match status" value="2"/>
</dbReference>
<dbReference type="InterPro" id="IPR008927">
    <property type="entry name" value="6-PGluconate_DH-like_C_sf"/>
</dbReference>
<dbReference type="Pfam" id="PF03446">
    <property type="entry name" value="NAD_binding_2"/>
    <property type="match status" value="2"/>
</dbReference>
<gene>
    <name evidence="3" type="ORF">BJY01DRAFT_249053</name>
</gene>
<evidence type="ECO:0000313" key="3">
    <source>
        <dbReference type="EMBL" id="KAL2842567.1"/>
    </source>
</evidence>
<dbReference type="Proteomes" id="UP001610446">
    <property type="component" value="Unassembled WGS sequence"/>
</dbReference>
<feature type="domain" description="3-hydroxyisobutyrate dehydrogenase-like NAD-binding" evidence="2">
    <location>
        <begin position="175"/>
        <end position="294"/>
    </location>
</feature>
<feature type="domain" description="6-phosphogluconate dehydrogenase NADP-binding" evidence="1">
    <location>
        <begin position="9"/>
        <end position="169"/>
    </location>
</feature>